<dbReference type="InterPro" id="IPR053142">
    <property type="entry name" value="PchR_regulatory_protein"/>
</dbReference>
<proteinExistence type="predicted"/>
<gene>
    <name evidence="4" type="ORF">FQV27_14190</name>
</gene>
<evidence type="ECO:0000256" key="2">
    <source>
        <dbReference type="ARBA" id="ARBA00023163"/>
    </source>
</evidence>
<comment type="caution">
    <text evidence="4">The sequence shown here is derived from an EMBL/GenBank/DDBJ whole genome shotgun (WGS) entry which is preliminary data.</text>
</comment>
<dbReference type="Gene3D" id="1.10.10.60">
    <property type="entry name" value="Homeodomain-like"/>
    <property type="match status" value="1"/>
</dbReference>
<name>A0A5C6RZN1_9RHOB</name>
<dbReference type="SMART" id="SM00342">
    <property type="entry name" value="HTH_ARAC"/>
    <property type="match status" value="1"/>
</dbReference>
<dbReference type="GO" id="GO:0043565">
    <property type="term" value="F:sequence-specific DNA binding"/>
    <property type="evidence" value="ECO:0007669"/>
    <property type="project" value="InterPro"/>
</dbReference>
<dbReference type="InterPro" id="IPR035418">
    <property type="entry name" value="AraC-bd_2"/>
</dbReference>
<dbReference type="InterPro" id="IPR009057">
    <property type="entry name" value="Homeodomain-like_sf"/>
</dbReference>
<organism evidence="4 5">
    <name type="scientific">Paracoccus aurantiacus</name>
    <dbReference type="NCBI Taxonomy" id="2599412"/>
    <lineage>
        <taxon>Bacteria</taxon>
        <taxon>Pseudomonadati</taxon>
        <taxon>Pseudomonadota</taxon>
        <taxon>Alphaproteobacteria</taxon>
        <taxon>Rhodobacterales</taxon>
        <taxon>Paracoccaceae</taxon>
        <taxon>Paracoccus</taxon>
    </lineage>
</organism>
<protein>
    <submittedName>
        <fullName evidence="4">Helix-turn-helix domain-containing protein</fullName>
    </submittedName>
</protein>
<keyword evidence="2" id="KW-0804">Transcription</keyword>
<dbReference type="PROSITE" id="PS01124">
    <property type="entry name" value="HTH_ARAC_FAMILY_2"/>
    <property type="match status" value="1"/>
</dbReference>
<keyword evidence="5" id="KW-1185">Reference proteome</keyword>
<evidence type="ECO:0000259" key="3">
    <source>
        <dbReference type="PROSITE" id="PS01124"/>
    </source>
</evidence>
<feature type="domain" description="HTH araC/xylS-type" evidence="3">
    <location>
        <begin position="187"/>
        <end position="286"/>
    </location>
</feature>
<dbReference type="Proteomes" id="UP000321562">
    <property type="component" value="Unassembled WGS sequence"/>
</dbReference>
<dbReference type="OrthoDB" id="9793400at2"/>
<keyword evidence="1" id="KW-0805">Transcription regulation</keyword>
<dbReference type="PANTHER" id="PTHR47893">
    <property type="entry name" value="REGULATORY PROTEIN PCHR"/>
    <property type="match status" value="1"/>
</dbReference>
<dbReference type="GO" id="GO:0003700">
    <property type="term" value="F:DNA-binding transcription factor activity"/>
    <property type="evidence" value="ECO:0007669"/>
    <property type="project" value="InterPro"/>
</dbReference>
<dbReference type="SUPFAM" id="SSF46689">
    <property type="entry name" value="Homeodomain-like"/>
    <property type="match status" value="1"/>
</dbReference>
<sequence>MNHVPPPLSGADPRRFQGDLQAVCGAFHVHPAAHHTGSVTTGRLGGLDLVRVATNARAIERGARDAARDHMPHYFLIRQLAGSARMEQRGQHVELAAGDFFLASSTRPALFRYGESSLQASLHLPRPPLAEAFGRMAGAGLHLPGQSVMGRAVARALARLSSQPDELADLLAIAVKNTDAPELALIAAAQDLIARRASDPSLTPATLSAMLGVSLRQLQRAFSAEAATASGAIAARRMATVCALLRARPDLTVTACAGQAGFPDISRFTRDFRAAHGCTPGQYRRGTTQPTAAL</sequence>
<evidence type="ECO:0000256" key="1">
    <source>
        <dbReference type="ARBA" id="ARBA00023015"/>
    </source>
</evidence>
<accession>A0A5C6RZN1</accession>
<dbReference type="EMBL" id="VOPL01000006">
    <property type="protein sequence ID" value="TXB67751.1"/>
    <property type="molecule type" value="Genomic_DNA"/>
</dbReference>
<dbReference type="Pfam" id="PF12833">
    <property type="entry name" value="HTH_18"/>
    <property type="match status" value="1"/>
</dbReference>
<evidence type="ECO:0000313" key="5">
    <source>
        <dbReference type="Proteomes" id="UP000321562"/>
    </source>
</evidence>
<dbReference type="AlphaFoldDB" id="A0A5C6RZN1"/>
<dbReference type="InterPro" id="IPR018060">
    <property type="entry name" value="HTH_AraC"/>
</dbReference>
<dbReference type="RefSeq" id="WP_147099725.1">
    <property type="nucleotide sequence ID" value="NZ_JBHUFH010000001.1"/>
</dbReference>
<reference evidence="4 5" key="1">
    <citation type="submission" date="2019-08" db="EMBL/GenBank/DDBJ databases">
        <authorList>
            <person name="Ye J."/>
        </authorList>
    </citation>
    <scope>NUCLEOTIDE SEQUENCE [LARGE SCALE GENOMIC DNA]</scope>
    <source>
        <strain evidence="4 5">TK008</strain>
    </source>
</reference>
<dbReference type="Pfam" id="PF14525">
    <property type="entry name" value="AraC_binding_2"/>
    <property type="match status" value="1"/>
</dbReference>
<dbReference type="PANTHER" id="PTHR47893:SF1">
    <property type="entry name" value="REGULATORY PROTEIN PCHR"/>
    <property type="match status" value="1"/>
</dbReference>
<evidence type="ECO:0000313" key="4">
    <source>
        <dbReference type="EMBL" id="TXB67751.1"/>
    </source>
</evidence>